<dbReference type="Proteomes" id="UP000614261">
    <property type="component" value="Unassembled WGS sequence"/>
</dbReference>
<evidence type="ECO:0000256" key="6">
    <source>
        <dbReference type="ARBA" id="ARBA00023002"/>
    </source>
</evidence>
<evidence type="ECO:0000256" key="9">
    <source>
        <dbReference type="ARBA" id="ARBA00032824"/>
    </source>
</evidence>
<evidence type="ECO:0000259" key="13">
    <source>
        <dbReference type="PROSITE" id="PS51352"/>
    </source>
</evidence>
<sequence>MMTDIGDTIPDVALTRPDDSQVRASDYAGKAWVLYFYPKDDTTGCTREAQEFSQQLDAFAAAGVSVLGVSKDPPKKHIKFIEKYALTVPLASDVETEGLAEAMGVWIEKSMYGKKYMGMDRSTFLISKDGKVVRTWRKVKVAGHVDEVLAAAKAL</sequence>
<dbReference type="InterPro" id="IPR013766">
    <property type="entry name" value="Thioredoxin_domain"/>
</dbReference>
<dbReference type="InterPro" id="IPR050924">
    <property type="entry name" value="Peroxiredoxin_BCP/PrxQ"/>
</dbReference>
<evidence type="ECO:0000256" key="7">
    <source>
        <dbReference type="ARBA" id="ARBA00023157"/>
    </source>
</evidence>
<keyword evidence="8" id="KW-0676">Redox-active center</keyword>
<dbReference type="EC" id="1.11.1.24" evidence="3"/>
<comment type="subunit">
    <text evidence="2">Monomer.</text>
</comment>
<keyword evidence="4" id="KW-0575">Peroxidase</keyword>
<dbReference type="SUPFAM" id="SSF52833">
    <property type="entry name" value="Thioredoxin-like"/>
    <property type="match status" value="1"/>
</dbReference>
<dbReference type="PIRSF" id="PIRSF000239">
    <property type="entry name" value="AHPC"/>
    <property type="match status" value="1"/>
</dbReference>
<dbReference type="PANTHER" id="PTHR42801:SF4">
    <property type="entry name" value="AHPC_TSA FAMILY PROTEIN"/>
    <property type="match status" value="1"/>
</dbReference>
<dbReference type="InterPro" id="IPR036249">
    <property type="entry name" value="Thioredoxin-like_sf"/>
</dbReference>
<evidence type="ECO:0000256" key="3">
    <source>
        <dbReference type="ARBA" id="ARBA00013017"/>
    </source>
</evidence>
<keyword evidence="15" id="KW-1185">Reference proteome</keyword>
<evidence type="ECO:0000256" key="5">
    <source>
        <dbReference type="ARBA" id="ARBA00022862"/>
    </source>
</evidence>
<dbReference type="PROSITE" id="PS51352">
    <property type="entry name" value="THIOREDOXIN_2"/>
    <property type="match status" value="1"/>
</dbReference>
<gene>
    <name evidence="14" type="ORF">GCM10010833_19390</name>
</gene>
<evidence type="ECO:0000256" key="8">
    <source>
        <dbReference type="ARBA" id="ARBA00023284"/>
    </source>
</evidence>
<evidence type="ECO:0000256" key="1">
    <source>
        <dbReference type="ARBA" id="ARBA00003330"/>
    </source>
</evidence>
<evidence type="ECO:0000313" key="15">
    <source>
        <dbReference type="Proteomes" id="UP000614261"/>
    </source>
</evidence>
<dbReference type="PANTHER" id="PTHR42801">
    <property type="entry name" value="THIOREDOXIN-DEPENDENT PEROXIDE REDUCTASE"/>
    <property type="match status" value="1"/>
</dbReference>
<evidence type="ECO:0000256" key="10">
    <source>
        <dbReference type="ARBA" id="ARBA00038489"/>
    </source>
</evidence>
<feature type="domain" description="Thioredoxin" evidence="13">
    <location>
        <begin position="3"/>
        <end position="155"/>
    </location>
</feature>
<dbReference type="Pfam" id="PF00578">
    <property type="entry name" value="AhpC-TSA"/>
    <property type="match status" value="1"/>
</dbReference>
<evidence type="ECO:0000256" key="2">
    <source>
        <dbReference type="ARBA" id="ARBA00011245"/>
    </source>
</evidence>
<evidence type="ECO:0000256" key="11">
    <source>
        <dbReference type="ARBA" id="ARBA00042639"/>
    </source>
</evidence>
<reference evidence="15" key="1">
    <citation type="journal article" date="2019" name="Int. J. Syst. Evol. Microbiol.">
        <title>The Global Catalogue of Microorganisms (GCM) 10K type strain sequencing project: providing services to taxonomists for standard genome sequencing and annotation.</title>
        <authorList>
            <consortium name="The Broad Institute Genomics Platform"/>
            <consortium name="The Broad Institute Genome Sequencing Center for Infectious Disease"/>
            <person name="Wu L."/>
            <person name="Ma J."/>
        </authorList>
    </citation>
    <scope>NUCLEOTIDE SEQUENCE [LARGE SCALE GENOMIC DNA]</scope>
    <source>
        <strain evidence="15">CGMCC 1.12851</strain>
    </source>
</reference>
<evidence type="ECO:0000256" key="4">
    <source>
        <dbReference type="ARBA" id="ARBA00022559"/>
    </source>
</evidence>
<accession>A0ABQ1JB06</accession>
<keyword evidence="6" id="KW-0560">Oxidoreductase</keyword>
<keyword evidence="5" id="KW-0049">Antioxidant</keyword>
<comment type="catalytic activity">
    <reaction evidence="12">
        <text>a hydroperoxide + [thioredoxin]-dithiol = an alcohol + [thioredoxin]-disulfide + H2O</text>
        <dbReference type="Rhea" id="RHEA:62620"/>
        <dbReference type="Rhea" id="RHEA-COMP:10698"/>
        <dbReference type="Rhea" id="RHEA-COMP:10700"/>
        <dbReference type="ChEBI" id="CHEBI:15377"/>
        <dbReference type="ChEBI" id="CHEBI:29950"/>
        <dbReference type="ChEBI" id="CHEBI:30879"/>
        <dbReference type="ChEBI" id="CHEBI:35924"/>
        <dbReference type="ChEBI" id="CHEBI:50058"/>
        <dbReference type="EC" id="1.11.1.24"/>
    </reaction>
</comment>
<keyword evidence="7" id="KW-1015">Disulfide bond</keyword>
<proteinExistence type="inferred from homology"/>
<evidence type="ECO:0000256" key="12">
    <source>
        <dbReference type="ARBA" id="ARBA00049091"/>
    </source>
</evidence>
<dbReference type="CDD" id="cd03017">
    <property type="entry name" value="PRX_BCP"/>
    <property type="match status" value="1"/>
</dbReference>
<dbReference type="RefSeq" id="WP_188514213.1">
    <property type="nucleotide sequence ID" value="NZ_BMGD01000003.1"/>
</dbReference>
<dbReference type="Gene3D" id="3.40.30.10">
    <property type="entry name" value="Glutaredoxin"/>
    <property type="match status" value="1"/>
</dbReference>
<organism evidence="14 15">
    <name type="scientific">Blastomonas aquatica</name>
    <dbReference type="NCBI Taxonomy" id="1510276"/>
    <lineage>
        <taxon>Bacteria</taxon>
        <taxon>Pseudomonadati</taxon>
        <taxon>Pseudomonadota</taxon>
        <taxon>Alphaproteobacteria</taxon>
        <taxon>Sphingomonadales</taxon>
        <taxon>Sphingomonadaceae</taxon>
        <taxon>Blastomonas</taxon>
    </lineage>
</organism>
<dbReference type="EMBL" id="BMGD01000003">
    <property type="protein sequence ID" value="GGB64403.1"/>
    <property type="molecule type" value="Genomic_DNA"/>
</dbReference>
<comment type="function">
    <text evidence="1">Thiol-specific peroxidase that catalyzes the reduction of hydrogen peroxide and organic hydroperoxides to water and alcohols, respectively. Plays a role in cell protection against oxidative stress by detoxifying peroxides and as sensor of hydrogen peroxide-mediated signaling events.</text>
</comment>
<comment type="caution">
    <text evidence="14">The sequence shown here is derived from an EMBL/GenBank/DDBJ whole genome shotgun (WGS) entry which is preliminary data.</text>
</comment>
<protein>
    <recommendedName>
        <fullName evidence="3">thioredoxin-dependent peroxiredoxin</fullName>
        <ecNumber evidence="3">1.11.1.24</ecNumber>
    </recommendedName>
    <alternativeName>
        <fullName evidence="9">Thioredoxin peroxidase</fullName>
    </alternativeName>
    <alternativeName>
        <fullName evidence="11">Thioredoxin-dependent peroxiredoxin Bcp</fullName>
    </alternativeName>
</protein>
<name>A0ABQ1JB06_9SPHN</name>
<dbReference type="InterPro" id="IPR000866">
    <property type="entry name" value="AhpC/TSA"/>
</dbReference>
<dbReference type="InterPro" id="IPR024706">
    <property type="entry name" value="Peroxiredoxin_AhpC-typ"/>
</dbReference>
<comment type="similarity">
    <text evidence="10">Belongs to the peroxiredoxin family. BCP/PrxQ subfamily.</text>
</comment>
<evidence type="ECO:0000313" key="14">
    <source>
        <dbReference type="EMBL" id="GGB64403.1"/>
    </source>
</evidence>